<reference evidence="1" key="1">
    <citation type="submission" date="2019-11" db="EMBL/GenBank/DDBJ databases">
        <title>Nori genome reveals adaptations in red seaweeds to the harsh intertidal environment.</title>
        <authorList>
            <person name="Wang D."/>
            <person name="Mao Y."/>
        </authorList>
    </citation>
    <scope>NUCLEOTIDE SEQUENCE</scope>
    <source>
        <tissue evidence="1">Gametophyte</tissue>
    </source>
</reference>
<comment type="caution">
    <text evidence="1">The sequence shown here is derived from an EMBL/GenBank/DDBJ whole genome shotgun (WGS) entry which is preliminary data.</text>
</comment>
<protein>
    <submittedName>
        <fullName evidence="1">Uncharacterized protein</fullName>
    </submittedName>
</protein>
<evidence type="ECO:0000313" key="1">
    <source>
        <dbReference type="EMBL" id="KAK1859637.1"/>
    </source>
</evidence>
<keyword evidence="2" id="KW-1185">Reference proteome</keyword>
<sequence length="1102" mass="109641">MAPPVERATSPASPPADAPSPSPPHPPSIPSSASMMPSSLSTASAAGGSGPTPSPLLTSSPLPTPTPTPTRTLAPTPTLTLTATPTPASSTSTARVATQNATTARDLRVAQAILDGAAVVKELVENALDGGATRVDIRVRGPGGLAAISVADNGRGIPVADQVVLCVPHATSKWTPDTARGSRGSAGGSDVDPEHRIAAGLGAVATYGFRGEALSAIAALSETLVVTTRTADEEVGRRLTYGPDGALVGPPALAPCHPGTTVVAGGLFARLPVRRTDAERHAKRETGRLLLTVQAFAVIATSARVVLYLDGQLTPVISTKPRVIPLPAPPQLPLGGALSAPPPLSLRSLDALRDNIVSVFGARQAATLEPLAAPSLLGTAQAVSGYGAVGWVSSVAPGAARSAPDRQLYFVNGRPADVGRIARAIAEHYRKCGPTAGPSCPVVVLELVVPAGGWDVNLSPDKREVLLHREREIITALLAVLDDRWAPGAAGRVGATGEQRGGGEPVKGGRATSATAASATGGGRAAGASPPATRQRSAASAAVLSSLDSFSRAAGRSATRVGRAAAAPRRPSSPPPPAFLPPPAPSAAVATQMASLAAAAAAAVPPPTVRRAGVRVGGGDGGGGGGGGGGGHGCGEGGGGGGGGGGHSPLPSGGPPPASGPRDLSALTSSRAAAAGAAKRPRPAGLDAFASGRVAPRRAAGAAAGRTPANATMPPAEVGVPLGRRPSAGRPSPAARAGGPASARVIDVDNGVLHRGDGPPFLPPLAVAAGARGVGAGDDGATAAGVTPPASPTPSSEEMEVEVLPPAPRARPSSVADVPLHAVMPFDLSKALAAVADDGVAAAGAPGPAAADAVAPDAAAAVGGSLGFTVATVDVEASGGDAASHTAAESELVRVFQRSWFADLAVIGQFNLGFVLARRGADVFIIDQHAADEKYNYEALAASTPLQVQPLMGGGLPLELAADEELLAMEYAPALRASGFTLAVRPGRPPTQRLRLTSVPFSRNVVFGVEDVAEMLAAVKAGATPSDGEGGAVALRPARLRAVLASRACRKSIMIGAALGRAQMRRVLVHLAGLTHPWTCPHGRPTMRHLWDLSAPPRPAAV</sequence>
<gene>
    <name evidence="1" type="ORF">I4F81_002231</name>
</gene>
<name>A0ACC3BP13_PYRYE</name>
<evidence type="ECO:0000313" key="2">
    <source>
        <dbReference type="Proteomes" id="UP000798662"/>
    </source>
</evidence>
<dbReference type="Proteomes" id="UP000798662">
    <property type="component" value="Chromosome 1"/>
</dbReference>
<organism evidence="1 2">
    <name type="scientific">Pyropia yezoensis</name>
    <name type="common">Susabi-nori</name>
    <name type="synonym">Porphyra yezoensis</name>
    <dbReference type="NCBI Taxonomy" id="2788"/>
    <lineage>
        <taxon>Eukaryota</taxon>
        <taxon>Rhodophyta</taxon>
        <taxon>Bangiophyceae</taxon>
        <taxon>Bangiales</taxon>
        <taxon>Bangiaceae</taxon>
        <taxon>Pyropia</taxon>
    </lineage>
</organism>
<proteinExistence type="predicted"/>
<accession>A0ACC3BP13</accession>
<dbReference type="EMBL" id="CM020618">
    <property type="protein sequence ID" value="KAK1859637.1"/>
    <property type="molecule type" value="Genomic_DNA"/>
</dbReference>